<protein>
    <submittedName>
        <fullName evidence="8">Solute carrier family 49 member 3</fullName>
    </submittedName>
</protein>
<feature type="transmembrane region" description="Helical" evidence="6">
    <location>
        <begin position="43"/>
        <end position="63"/>
    </location>
</feature>
<organism evidence="8 9">
    <name type="scientific">Meleagris gallopavo</name>
    <name type="common">Wild turkey</name>
    <dbReference type="NCBI Taxonomy" id="9103"/>
    <lineage>
        <taxon>Eukaryota</taxon>
        <taxon>Metazoa</taxon>
        <taxon>Chordata</taxon>
        <taxon>Craniata</taxon>
        <taxon>Vertebrata</taxon>
        <taxon>Euteleostomi</taxon>
        <taxon>Archelosauria</taxon>
        <taxon>Archosauria</taxon>
        <taxon>Dinosauria</taxon>
        <taxon>Saurischia</taxon>
        <taxon>Theropoda</taxon>
        <taxon>Coelurosauria</taxon>
        <taxon>Aves</taxon>
        <taxon>Neognathae</taxon>
        <taxon>Galloanserae</taxon>
        <taxon>Galliformes</taxon>
        <taxon>Phasianidae</taxon>
        <taxon>Meleagridinae</taxon>
        <taxon>Meleagris</taxon>
    </lineage>
</organism>
<comment type="subcellular location">
    <subcellularLocation>
        <location evidence="5">Synaptic cell membrane</location>
        <topology evidence="5">Multi-pass membrane protein</topology>
    </subcellularLocation>
</comment>
<dbReference type="Bgee" id="ENSMGAG00000007132">
    <property type="expression patterns" value="Expressed in thymus and 13 other cell types or tissues"/>
</dbReference>
<keyword evidence="2 6" id="KW-1133">Transmembrane helix</keyword>
<reference evidence="8 9" key="1">
    <citation type="journal article" date="2010" name="PLoS Biol.">
        <title>Multi-platform next-generation sequencing of the domestic turkey (Meleagris gallopavo): genome assembly and analysis.</title>
        <authorList>
            <person name="Dalloul R.A."/>
            <person name="Long J.A."/>
            <person name="Zimin A.V."/>
            <person name="Aslam L."/>
            <person name="Beal K."/>
            <person name="Blomberg L.A."/>
            <person name="Bouffard P."/>
            <person name="Burt D.W."/>
            <person name="Crasta O."/>
            <person name="Crooijmans R.P."/>
            <person name="Cooper K."/>
            <person name="Coulombe R.A."/>
            <person name="De S."/>
            <person name="Delany M.E."/>
            <person name="Dodgson J.B."/>
            <person name="Dong J.J."/>
            <person name="Evans C."/>
            <person name="Frederickson K.M."/>
            <person name="Flicek P."/>
            <person name="Florea L."/>
            <person name="Folkerts O."/>
            <person name="Groenen M.A."/>
            <person name="Harkins T.T."/>
            <person name="Herrero J."/>
            <person name="Hoffmann S."/>
            <person name="Megens H.J."/>
            <person name="Jiang A."/>
            <person name="de Jong P."/>
            <person name="Kaiser P."/>
            <person name="Kim H."/>
            <person name="Kim K.W."/>
            <person name="Kim S."/>
            <person name="Langenberger D."/>
            <person name="Lee M.K."/>
            <person name="Lee T."/>
            <person name="Mane S."/>
            <person name="Marcais G."/>
            <person name="Marz M."/>
            <person name="McElroy A.P."/>
            <person name="Modise T."/>
            <person name="Nefedov M."/>
            <person name="Notredame C."/>
            <person name="Paton I.R."/>
            <person name="Payne W.S."/>
            <person name="Pertea G."/>
            <person name="Prickett D."/>
            <person name="Puiu D."/>
            <person name="Qioa D."/>
            <person name="Raineri E."/>
            <person name="Ruffier M."/>
            <person name="Salzberg S.L."/>
            <person name="Schatz M.C."/>
            <person name="Scheuring C."/>
            <person name="Schmidt C.J."/>
            <person name="Schroeder S."/>
            <person name="Searle S.M."/>
            <person name="Smith E.J."/>
            <person name="Smith J."/>
            <person name="Sonstegard T.S."/>
            <person name="Stadler P.F."/>
            <person name="Tafer H."/>
            <person name="Tu Z.J."/>
            <person name="Van Tassell C.P."/>
            <person name="Vilella A.J."/>
            <person name="Williams K.P."/>
            <person name="Yorke J.A."/>
            <person name="Zhang L."/>
            <person name="Zhang H.B."/>
            <person name="Zhang X."/>
            <person name="Zhang Y."/>
            <person name="Reed K.M."/>
        </authorList>
    </citation>
    <scope>NUCLEOTIDE SEQUENCE [LARGE SCALE GENOMIC DNA]</scope>
</reference>
<accession>A0A803XR23</accession>
<evidence type="ECO:0000313" key="8">
    <source>
        <dbReference type="Ensembl" id="ENSMGAP00000021969.1"/>
    </source>
</evidence>
<evidence type="ECO:0000256" key="6">
    <source>
        <dbReference type="SAM" id="Phobius"/>
    </source>
</evidence>
<evidence type="ECO:0000256" key="5">
    <source>
        <dbReference type="ARBA" id="ARBA00034099"/>
    </source>
</evidence>
<dbReference type="InParanoid" id="A0A803XR23"/>
<dbReference type="SUPFAM" id="SSF63712">
    <property type="entry name" value="Nicotinic receptor ligand binding domain-like"/>
    <property type="match status" value="1"/>
</dbReference>
<evidence type="ECO:0000259" key="7">
    <source>
        <dbReference type="Pfam" id="PF02931"/>
    </source>
</evidence>
<evidence type="ECO:0000256" key="1">
    <source>
        <dbReference type="ARBA" id="ARBA00022692"/>
    </source>
</evidence>
<evidence type="ECO:0000256" key="4">
    <source>
        <dbReference type="ARBA" id="ARBA00023136"/>
    </source>
</evidence>
<dbReference type="GO" id="GO:0005230">
    <property type="term" value="F:extracellular ligand-gated monoatomic ion channel activity"/>
    <property type="evidence" value="ECO:0007669"/>
    <property type="project" value="InterPro"/>
</dbReference>
<feature type="transmembrane region" description="Helical" evidence="6">
    <location>
        <begin position="104"/>
        <end position="123"/>
    </location>
</feature>
<feature type="domain" description="Neurotransmitter-gated ion-channel ligand-binding" evidence="7">
    <location>
        <begin position="408"/>
        <end position="447"/>
    </location>
</feature>
<dbReference type="InterPro" id="IPR006202">
    <property type="entry name" value="Neur_chan_lig-bd"/>
</dbReference>
<dbReference type="GO" id="GO:0097060">
    <property type="term" value="C:synaptic membrane"/>
    <property type="evidence" value="ECO:0007669"/>
    <property type="project" value="UniProtKB-SubCell"/>
</dbReference>
<feature type="transmembrane region" description="Helical" evidence="6">
    <location>
        <begin position="171"/>
        <end position="192"/>
    </location>
</feature>
<dbReference type="Pfam" id="PF07690">
    <property type="entry name" value="MFS_1"/>
    <property type="match status" value="1"/>
</dbReference>
<feature type="transmembrane region" description="Helical" evidence="6">
    <location>
        <begin position="317"/>
        <end position="337"/>
    </location>
</feature>
<evidence type="ECO:0000256" key="3">
    <source>
        <dbReference type="ARBA" id="ARBA00023018"/>
    </source>
</evidence>
<gene>
    <name evidence="8" type="primary">SLC49A3</name>
</gene>
<feature type="transmembrane region" description="Helical" evidence="6">
    <location>
        <begin position="12"/>
        <end position="31"/>
    </location>
</feature>
<evidence type="ECO:0000313" key="9">
    <source>
        <dbReference type="Proteomes" id="UP000001645"/>
    </source>
</evidence>
<dbReference type="PANTHER" id="PTHR10924">
    <property type="entry name" value="MAJOR FACILITATOR SUPERFAMILY PROTEIN-RELATED"/>
    <property type="match status" value="1"/>
</dbReference>
<dbReference type="Gene3D" id="1.20.1250.20">
    <property type="entry name" value="MFS general substrate transporter like domains"/>
    <property type="match status" value="1"/>
</dbReference>
<dbReference type="PANTHER" id="PTHR10924:SF6">
    <property type="entry name" value="SOLUTE CARRIER FAMILY 49 MEMBER A3"/>
    <property type="match status" value="1"/>
</dbReference>
<reference evidence="8" key="2">
    <citation type="submission" date="2025-08" db="UniProtKB">
        <authorList>
            <consortium name="Ensembl"/>
        </authorList>
    </citation>
    <scope>IDENTIFICATION</scope>
</reference>
<dbReference type="AlphaFoldDB" id="A0A803XR23"/>
<evidence type="ECO:0000256" key="2">
    <source>
        <dbReference type="ARBA" id="ARBA00022989"/>
    </source>
</evidence>
<dbReference type="InterPro" id="IPR011701">
    <property type="entry name" value="MFS"/>
</dbReference>
<sequence>MLKICSGNDGHAYLFLLSVLQLWLTFAPVADQTAAYFHISLEMVNWLSVVYLLISIPFGLVATWVLDSVGLRCAVILSAWLNMMGSIIRMFSVLKFMSLGSQNYWYLFVGQCLCALAQPLVIFSPTKLAALWFPDHQRATANMISSMSNPLGILIANVLSPALVPEGRHIPLMLGVYAIPALTACVLATVGIREKVPPTPPSASATNSTSQPFFMGLKMLLRNKPYIILAVCFGGGIGMFTCFSALLEQILCEKGYSNVFAGMDGALFTVCGLLGAFLLGLYVDRTRNFIESTKICFCLSALASIVFAVASRFRDQAVALAISSSIFGFFGFAMYPVAMELAVECSYPVGEGTSTGLIFVASQIEGVIFMILLQALTVRVSKDPSSTCALDQDGALDWTISQQGESQRRLYRDLLRNYNRLERPVVNDSQPIVVELQLSLLQIIDVVSCSLSCSLWHSFSITNLTSHVGTKHFLLINLSEVRAGWF</sequence>
<name>A0A803XR23_MELGA</name>
<feature type="transmembrane region" description="Helical" evidence="6">
    <location>
        <begin position="69"/>
        <end position="92"/>
    </location>
</feature>
<dbReference type="Gene3D" id="2.70.170.10">
    <property type="entry name" value="Neurotransmitter-gated ion-channel ligand-binding domain"/>
    <property type="match status" value="1"/>
</dbReference>
<dbReference type="InterPro" id="IPR049680">
    <property type="entry name" value="FLVCR1-2_SLC49-like"/>
</dbReference>
<feature type="transmembrane region" description="Helical" evidence="6">
    <location>
        <begin position="143"/>
        <end position="164"/>
    </location>
</feature>
<feature type="transmembrane region" description="Helical" evidence="6">
    <location>
        <begin position="357"/>
        <end position="376"/>
    </location>
</feature>
<reference evidence="8" key="3">
    <citation type="submission" date="2025-09" db="UniProtKB">
        <authorList>
            <consortium name="Ensembl"/>
        </authorList>
    </citation>
    <scope>IDENTIFICATION</scope>
</reference>
<keyword evidence="9" id="KW-1185">Reference proteome</keyword>
<proteinExistence type="predicted"/>
<dbReference type="InterPro" id="IPR036734">
    <property type="entry name" value="Neur_chan_lig-bd_sf"/>
</dbReference>
<dbReference type="Ensembl" id="ENSMGAT00000028796.1">
    <property type="protein sequence ID" value="ENSMGAP00000021969.1"/>
    <property type="gene ID" value="ENSMGAG00000007132.3"/>
</dbReference>
<keyword evidence="1 6" id="KW-0812">Transmembrane</keyword>
<dbReference type="Pfam" id="PF02931">
    <property type="entry name" value="Neur_chan_LBD"/>
    <property type="match status" value="1"/>
</dbReference>
<keyword evidence="3" id="KW-0770">Synapse</keyword>
<feature type="transmembrane region" description="Helical" evidence="6">
    <location>
        <begin position="289"/>
        <end position="310"/>
    </location>
</feature>
<feature type="transmembrane region" description="Helical" evidence="6">
    <location>
        <begin position="226"/>
        <end position="247"/>
    </location>
</feature>
<dbReference type="CDD" id="cd17399">
    <property type="entry name" value="MFS_MFSD7"/>
    <property type="match status" value="1"/>
</dbReference>
<keyword evidence="4 6" id="KW-0472">Membrane</keyword>
<dbReference type="InterPro" id="IPR036259">
    <property type="entry name" value="MFS_trans_sf"/>
</dbReference>
<dbReference type="SUPFAM" id="SSF103473">
    <property type="entry name" value="MFS general substrate transporter"/>
    <property type="match status" value="1"/>
</dbReference>
<feature type="transmembrane region" description="Helical" evidence="6">
    <location>
        <begin position="259"/>
        <end position="283"/>
    </location>
</feature>
<dbReference type="Proteomes" id="UP000001645">
    <property type="component" value="Chromosome Z"/>
</dbReference>
<dbReference type="GeneTree" id="ENSGT01030000234625"/>